<evidence type="ECO:0000256" key="1">
    <source>
        <dbReference type="SAM" id="SignalP"/>
    </source>
</evidence>
<dbReference type="KEGG" id="pvw:HU752_004115"/>
<accession>A0A9E6PMH6</accession>
<dbReference type="SMART" id="SM00869">
    <property type="entry name" value="Autotransporter"/>
    <property type="match status" value="1"/>
</dbReference>
<dbReference type="NCBIfam" id="TIGR01414">
    <property type="entry name" value="autotrans_barl"/>
    <property type="match status" value="1"/>
</dbReference>
<feature type="chain" id="PRO_5039372703" evidence="1">
    <location>
        <begin position="26"/>
        <end position="801"/>
    </location>
</feature>
<organism evidence="3 4">
    <name type="scientific">Pseudomonas vanderleydeniana</name>
    <dbReference type="NCBI Taxonomy" id="2745495"/>
    <lineage>
        <taxon>Bacteria</taxon>
        <taxon>Pseudomonadati</taxon>
        <taxon>Pseudomonadota</taxon>
        <taxon>Gammaproteobacteria</taxon>
        <taxon>Pseudomonadales</taxon>
        <taxon>Pseudomonadaceae</taxon>
        <taxon>Pseudomonas</taxon>
    </lineage>
</organism>
<evidence type="ECO:0000313" key="4">
    <source>
        <dbReference type="Proteomes" id="UP000634530"/>
    </source>
</evidence>
<dbReference type="Proteomes" id="UP000634530">
    <property type="component" value="Chromosome"/>
</dbReference>
<dbReference type="PROSITE" id="PS51257">
    <property type="entry name" value="PROKAR_LIPOPROTEIN"/>
    <property type="match status" value="1"/>
</dbReference>
<evidence type="ECO:0000259" key="2">
    <source>
        <dbReference type="PROSITE" id="PS51208"/>
    </source>
</evidence>
<dbReference type="InterPro" id="IPR006315">
    <property type="entry name" value="OM_autotransptr_brl_dom"/>
</dbReference>
<dbReference type="AlphaFoldDB" id="A0A9E6PMH6"/>
<reference evidence="3 4" key="1">
    <citation type="journal article" date="2020" name="Microorganisms">
        <title>Reliable Identification of Environmental Pseudomonas Isolates Using the rpoD Gene.</title>
        <authorList>
            <consortium name="The Broad Institute Genome Sequencing Platform"/>
            <person name="Girard L."/>
            <person name="Lood C."/>
            <person name="Rokni-Zadeh H."/>
            <person name="van Noort V."/>
            <person name="Lavigne R."/>
            <person name="De Mot R."/>
        </authorList>
    </citation>
    <scope>NUCLEOTIDE SEQUENCE [LARGE SCALE GENOMIC DNA]</scope>
    <source>
        <strain evidence="3 4">RW8P3</strain>
    </source>
</reference>
<proteinExistence type="predicted"/>
<dbReference type="InterPro" id="IPR005546">
    <property type="entry name" value="Autotransporte_beta"/>
</dbReference>
<sequence>MSNLHLRRTLLALAIAAACPGTSNATPAPASDVTHDLSLGRFIVDQQTFNNVTLIGNITSRHATPFDDIDVGDLQAITVLGNFTNKASITVEGDYGTALYFDPSHSIRPSVGGDFSNDGTISVQGQNAWGVIFEQSDITGDIRNSGKIIANGESAEGIILKDATQSGLLINTGTVSNNGLNSRGIDITGTQLNGIQNSGILRATGLGAEAIHIEQSGFPPATPSNFDQAGVVNTGVISAEGIAINVASLSGSTPFMQINQKDGLIEGGTAAIQAHDNASLNWTGGTIRGDVLGLFSANVDGNTLFDGSTLQATWIDLGHGTLTLNKPQTRFVGNLDMDSAAVLQLFLANDTNPSTPILTVTGTTEAESGARIQLQPRASDFRTAAQGTEYALLSSGTLVGGENIRVTSGSALLNVNSYSVDGTTVKAVVASKEAGSVAQNIQGVGGSRNASMAIQPFSRAVMGNLAESDAVFKAFANAGTDVELAKLAETLSPEMNQGAVHAATNSQTLVNNVIANRSGAARNGLSSGDEVAQKGVWIQALNSDADQDMRNGVDGYSANSHGIAVGIDGQFNRDTTIGIAYSYLDSNVKASGGNKTDITGHALTAYGNWTHDNWFVDTSATFGWNDNTSKRYIAGTQAKADYDSSLFGLNALAGYTLRIDRHLVVEPQVGARYANVALDAYREKGSSAALSVGSQRYEVGELGAGLRVASTFDLGQGSLEPEAKAMAWHDLIADQASTTSTFVLGGTPFTTSGAKPARDSYELGVGATYHLGAWSVGGSYNYVAKTGFDSDTFTAKVRYDF</sequence>
<protein>
    <submittedName>
        <fullName evidence="3">Autotransporter domain-containing protein</fullName>
    </submittedName>
</protein>
<feature type="signal peptide" evidence="1">
    <location>
        <begin position="1"/>
        <end position="25"/>
    </location>
</feature>
<dbReference type="EMBL" id="CP077093">
    <property type="protein sequence ID" value="QXI29163.1"/>
    <property type="molecule type" value="Genomic_DNA"/>
</dbReference>
<gene>
    <name evidence="3" type="ORF">HU752_004115</name>
</gene>
<dbReference type="InterPro" id="IPR036709">
    <property type="entry name" value="Autotransporte_beta_dom_sf"/>
</dbReference>
<keyword evidence="4" id="KW-1185">Reference proteome</keyword>
<dbReference type="Pfam" id="PF03797">
    <property type="entry name" value="Autotransporter"/>
    <property type="match status" value="1"/>
</dbReference>
<dbReference type="PROSITE" id="PS51208">
    <property type="entry name" value="AUTOTRANSPORTER"/>
    <property type="match status" value="1"/>
</dbReference>
<evidence type="ECO:0000313" key="3">
    <source>
        <dbReference type="EMBL" id="QXI29163.1"/>
    </source>
</evidence>
<dbReference type="GO" id="GO:0019867">
    <property type="term" value="C:outer membrane"/>
    <property type="evidence" value="ECO:0007669"/>
    <property type="project" value="InterPro"/>
</dbReference>
<dbReference type="Gene3D" id="2.40.128.130">
    <property type="entry name" value="Autotransporter beta-domain"/>
    <property type="match status" value="1"/>
</dbReference>
<reference evidence="3 4" key="2">
    <citation type="journal article" date="2021" name="Microorganisms">
        <title>The Ever-Expanding Pseudomonas Genus: Description of 43 New Species and Partition of the Pseudomonas putida Group.</title>
        <authorList>
            <person name="Girard L."/>
            <person name="Lood C."/>
            <person name="Hofte M."/>
            <person name="Vandamme P."/>
            <person name="Rokni-Zadeh H."/>
            <person name="van Noort V."/>
            <person name="Lavigne R."/>
            <person name="De Mot R."/>
        </authorList>
    </citation>
    <scope>NUCLEOTIDE SEQUENCE [LARGE SCALE GENOMIC DNA]</scope>
    <source>
        <strain evidence="3 4">RW8P3</strain>
    </source>
</reference>
<dbReference type="SUPFAM" id="SSF103515">
    <property type="entry name" value="Autotransporter"/>
    <property type="match status" value="1"/>
</dbReference>
<dbReference type="RefSeq" id="WP_186685843.1">
    <property type="nucleotide sequence ID" value="NZ_CP077093.1"/>
</dbReference>
<feature type="domain" description="Autotransporter" evidence="2">
    <location>
        <begin position="529"/>
        <end position="801"/>
    </location>
</feature>
<name>A0A9E6PMH6_9PSED</name>
<keyword evidence="1" id="KW-0732">Signal</keyword>